<evidence type="ECO:0000313" key="2">
    <source>
        <dbReference type="Proteomes" id="UP000478571"/>
    </source>
</evidence>
<dbReference type="Proteomes" id="UP000478571">
    <property type="component" value="Unassembled WGS sequence"/>
</dbReference>
<proteinExistence type="predicted"/>
<protein>
    <submittedName>
        <fullName evidence="1">Uncharacterized protein</fullName>
    </submittedName>
</protein>
<sequence>MASKKASTSRAKGENDPRDYRMLVEKRILQRWREPGEIISLMPSQAEYHLMNNTLELNEESK</sequence>
<dbReference type="EMBL" id="WWEU01000009">
    <property type="protein sequence ID" value="MYM61130.1"/>
    <property type="molecule type" value="Genomic_DNA"/>
</dbReference>
<comment type="caution">
    <text evidence="1">The sequence shown here is derived from an EMBL/GenBank/DDBJ whole genome shotgun (WGS) entry which is preliminary data.</text>
</comment>
<keyword evidence="2" id="KW-1185">Reference proteome</keyword>
<name>A0A6L8M1W4_9VIBR</name>
<evidence type="ECO:0000313" key="1">
    <source>
        <dbReference type="EMBL" id="MYM61130.1"/>
    </source>
</evidence>
<gene>
    <name evidence="1" type="ORF">GTG28_18025</name>
</gene>
<reference evidence="1 2" key="1">
    <citation type="submission" date="2020-01" db="EMBL/GenBank/DDBJ databases">
        <title>Draft Genome Sequence of Vibrio sp. strain OCN044, Isolated from a Healthy Coral at Palmyra Atoll.</title>
        <authorList>
            <person name="Videau P."/>
            <person name="Loughran R."/>
            <person name="Esquivel A."/>
            <person name="Deadmond M."/>
            <person name="Paddock B.E."/>
            <person name="Saw J.H."/>
            <person name="Ushijima B."/>
        </authorList>
    </citation>
    <scope>NUCLEOTIDE SEQUENCE [LARGE SCALE GENOMIC DNA]</scope>
    <source>
        <strain evidence="1 2">OCN044</strain>
    </source>
</reference>
<accession>A0A6L8M1W4</accession>
<organism evidence="1 2">
    <name type="scientific">Vibrio tetraodonis subsp. pristinus</name>
    <dbReference type="NCBI Taxonomy" id="2695891"/>
    <lineage>
        <taxon>Bacteria</taxon>
        <taxon>Pseudomonadati</taxon>
        <taxon>Pseudomonadota</taxon>
        <taxon>Gammaproteobacteria</taxon>
        <taxon>Vibrionales</taxon>
        <taxon>Vibrionaceae</taxon>
        <taxon>Vibrio</taxon>
    </lineage>
</organism>
<dbReference type="AlphaFoldDB" id="A0A6L8M1W4"/>